<reference evidence="1" key="1">
    <citation type="submission" date="2018-09" db="EMBL/GenBank/DDBJ databases">
        <title>A genomic encyclopedia of anaerobic methanotrophic archaea.</title>
        <authorList>
            <person name="Skennerton C.T."/>
            <person name="Chadwick G.L."/>
            <person name="Laso-Perez R."/>
            <person name="Leu A.O."/>
            <person name="Speth D.R."/>
            <person name="Yu H."/>
            <person name="Morgan-Lang C."/>
            <person name="Hatzenpichler R."/>
            <person name="Goudeau D."/>
            <person name="Malmstrom R."/>
            <person name="Woyke T."/>
            <person name="Hallam S."/>
            <person name="Tyson G.W."/>
            <person name="Wegener G."/>
            <person name="Boetius A."/>
            <person name="Orphan V.J."/>
        </authorList>
    </citation>
    <scope>NUCLEOTIDE SEQUENCE</scope>
    <source>
        <strain evidence="1">CONS3730D10UFb2</strain>
    </source>
</reference>
<comment type="caution">
    <text evidence="1">The sequence shown here is derived from an EMBL/GenBank/DDBJ whole genome shotgun (WGS) entry which is preliminary data.</text>
</comment>
<dbReference type="EMBL" id="QYBA01000220">
    <property type="protein sequence ID" value="TKY91303.1"/>
    <property type="molecule type" value="Genomic_DNA"/>
</dbReference>
<proteinExistence type="predicted"/>
<organism evidence="1 2">
    <name type="scientific">Candidatus Methanomarinus sp</name>
    <dbReference type="NCBI Taxonomy" id="3386244"/>
    <lineage>
        <taxon>Archaea</taxon>
        <taxon>Methanobacteriati</taxon>
        <taxon>Methanobacteriota</taxon>
        <taxon>Stenosarchaea group</taxon>
        <taxon>Methanomicrobia</taxon>
        <taxon>Methanosarcinales</taxon>
        <taxon>ANME-2 cluster</taxon>
        <taxon>Candidatus Methanocomedenaceae</taxon>
        <taxon>Candidatus Methanomarinus</taxon>
    </lineage>
</organism>
<gene>
    <name evidence="1" type="ORF">C5S46_06535</name>
</gene>
<accession>A0AC61S9U5</accession>
<evidence type="ECO:0000313" key="1">
    <source>
        <dbReference type="EMBL" id="TKY91303.1"/>
    </source>
</evidence>
<sequence length="216" mass="24492">MKYHHSMVIFYGSDILKRWLYFITIVFFVLWLNQIALAEPEENDFGIVNAWYNGQEATVKDVQLKIDEPFEIKVEVTSKKNSYIAIYLDSPLTTKAYQTISGPSEMDEWIHATNVESGWNETYSWIIVPTGDWTNGNAPINIFIQFTTPDNDKQSVEFTIANPIILDEQYSSSSPSQTTTDPSSTNQSQSNSSPSFGIIAALLSVALVVMWKQRNI</sequence>
<protein>
    <submittedName>
        <fullName evidence="1">Sarcinarray family MAST domain-containing protein</fullName>
    </submittedName>
</protein>
<name>A0AC61S9U5_9EURY</name>
<evidence type="ECO:0000313" key="2">
    <source>
        <dbReference type="Proteomes" id="UP000315423"/>
    </source>
</evidence>
<dbReference type="Proteomes" id="UP000315423">
    <property type="component" value="Unassembled WGS sequence"/>
</dbReference>